<proteinExistence type="predicted"/>
<reference evidence="1" key="2">
    <citation type="submission" date="2023-06" db="EMBL/GenBank/DDBJ databases">
        <authorList>
            <consortium name="Lawrence Berkeley National Laboratory"/>
            <person name="Haridas S."/>
            <person name="Hensen N."/>
            <person name="Bonometti L."/>
            <person name="Westerberg I."/>
            <person name="Brannstrom I.O."/>
            <person name="Guillou S."/>
            <person name="Cros-Aarteil S."/>
            <person name="Calhoun S."/>
            <person name="Kuo A."/>
            <person name="Mondo S."/>
            <person name="Pangilinan J."/>
            <person name="Riley R."/>
            <person name="LaButti K."/>
            <person name="Andreopoulos B."/>
            <person name="Lipzen A."/>
            <person name="Chen C."/>
            <person name="Yanf M."/>
            <person name="Daum C."/>
            <person name="Ng V."/>
            <person name="Clum A."/>
            <person name="Steindorff A."/>
            <person name="Ohm R."/>
            <person name="Martin F."/>
            <person name="Silar P."/>
            <person name="Natvig D."/>
            <person name="Lalanne C."/>
            <person name="Gautier V."/>
            <person name="Ament-velasquez S.L."/>
            <person name="Kruys A."/>
            <person name="Hutchinson M.I."/>
            <person name="Powell A.J."/>
            <person name="Barry K."/>
            <person name="Miller A.N."/>
            <person name="Grigoriev I.V."/>
            <person name="Debuchy R."/>
            <person name="Gladieux P."/>
            <person name="Thoren M.H."/>
            <person name="Johannesson H."/>
        </authorList>
    </citation>
    <scope>NUCLEOTIDE SEQUENCE</scope>
    <source>
        <strain evidence="1">CBS 232.78</strain>
    </source>
</reference>
<dbReference type="EMBL" id="JAULSW010000009">
    <property type="protein sequence ID" value="KAK3370553.1"/>
    <property type="molecule type" value="Genomic_DNA"/>
</dbReference>
<keyword evidence="2" id="KW-1185">Reference proteome</keyword>
<protein>
    <submittedName>
        <fullName evidence="1">Uncharacterized protein</fullName>
    </submittedName>
</protein>
<accession>A0AAE0K5N1</accession>
<evidence type="ECO:0000313" key="2">
    <source>
        <dbReference type="Proteomes" id="UP001285441"/>
    </source>
</evidence>
<sequence>MGDAVVSGASRMGLTLQGYDQVISLSQTNINQTLKRYFNIDSAALASFEAVLGPETDPDYTLIGNIQPPTIELIDADKADKADQAIYTIEFKKDSWYTYWGADPNNRRGAPEIETVSRRLTLAFFVNFGLEKCKRMPAELQETVRKTGSYSIDQLVIIFGTAALIEFNWTDSRFPGLDDLTAQLDAKTKMSDFISKWLMSLKTAAPGKSHNVLGYSVKLDVEGNPSREQLLAKIGNVPPSFPLTNVQFQTIANKLSAGANGALKIPTMHSSSRKCVASPASPLRGRCRKSISNGAPDHVEHHFLREFVGKLVEPIHKECSAFADTLAKRQTWDAEYRINRVKNNVKFLGTWVDGLWLAVGNQWVLESTATSSHAEIPWEDNNRSFTVQVIVQANMTSALKPVPGTGNFHIKQTL</sequence>
<name>A0AAE0K5N1_9PEZI</name>
<dbReference type="Proteomes" id="UP001285441">
    <property type="component" value="Unassembled WGS sequence"/>
</dbReference>
<organism evidence="1 2">
    <name type="scientific">Podospora didyma</name>
    <dbReference type="NCBI Taxonomy" id="330526"/>
    <lineage>
        <taxon>Eukaryota</taxon>
        <taxon>Fungi</taxon>
        <taxon>Dikarya</taxon>
        <taxon>Ascomycota</taxon>
        <taxon>Pezizomycotina</taxon>
        <taxon>Sordariomycetes</taxon>
        <taxon>Sordariomycetidae</taxon>
        <taxon>Sordariales</taxon>
        <taxon>Podosporaceae</taxon>
        <taxon>Podospora</taxon>
    </lineage>
</organism>
<comment type="caution">
    <text evidence="1">The sequence shown here is derived from an EMBL/GenBank/DDBJ whole genome shotgun (WGS) entry which is preliminary data.</text>
</comment>
<dbReference type="AlphaFoldDB" id="A0AAE0K5N1"/>
<reference evidence="1" key="1">
    <citation type="journal article" date="2023" name="Mol. Phylogenet. Evol.">
        <title>Genome-scale phylogeny and comparative genomics of the fungal order Sordariales.</title>
        <authorList>
            <person name="Hensen N."/>
            <person name="Bonometti L."/>
            <person name="Westerberg I."/>
            <person name="Brannstrom I.O."/>
            <person name="Guillou S."/>
            <person name="Cros-Aarteil S."/>
            <person name="Calhoun S."/>
            <person name="Haridas S."/>
            <person name="Kuo A."/>
            <person name="Mondo S."/>
            <person name="Pangilinan J."/>
            <person name="Riley R."/>
            <person name="LaButti K."/>
            <person name="Andreopoulos B."/>
            <person name="Lipzen A."/>
            <person name="Chen C."/>
            <person name="Yan M."/>
            <person name="Daum C."/>
            <person name="Ng V."/>
            <person name="Clum A."/>
            <person name="Steindorff A."/>
            <person name="Ohm R.A."/>
            <person name="Martin F."/>
            <person name="Silar P."/>
            <person name="Natvig D.O."/>
            <person name="Lalanne C."/>
            <person name="Gautier V."/>
            <person name="Ament-Velasquez S.L."/>
            <person name="Kruys A."/>
            <person name="Hutchinson M.I."/>
            <person name="Powell A.J."/>
            <person name="Barry K."/>
            <person name="Miller A.N."/>
            <person name="Grigoriev I.V."/>
            <person name="Debuchy R."/>
            <person name="Gladieux P."/>
            <person name="Hiltunen Thoren M."/>
            <person name="Johannesson H."/>
        </authorList>
    </citation>
    <scope>NUCLEOTIDE SEQUENCE</scope>
    <source>
        <strain evidence="1">CBS 232.78</strain>
    </source>
</reference>
<gene>
    <name evidence="1" type="ORF">B0H63DRAFT_454716</name>
</gene>
<evidence type="ECO:0000313" key="1">
    <source>
        <dbReference type="EMBL" id="KAK3370553.1"/>
    </source>
</evidence>